<gene>
    <name evidence="2" type="ORF">GT348_01795</name>
</gene>
<dbReference type="KEGG" id="bomb:GT348_01795"/>
<dbReference type="InterPro" id="IPR036873">
    <property type="entry name" value="Rhodanese-like_dom_sf"/>
</dbReference>
<name>A0A6P1NFG3_9PROT</name>
<feature type="domain" description="Rhodanese" evidence="1">
    <location>
        <begin position="19"/>
        <end position="128"/>
    </location>
</feature>
<dbReference type="PROSITE" id="PS50206">
    <property type="entry name" value="RHODANESE_3"/>
    <property type="match status" value="1"/>
</dbReference>
<dbReference type="Pfam" id="PF00581">
    <property type="entry name" value="Rhodanese"/>
    <property type="match status" value="1"/>
</dbReference>
<dbReference type="PANTHER" id="PTHR47377:SF1">
    <property type="entry name" value="RHODANESE-LIKE DOMAIN-CONTAINING PROTEIN 4, CHLOROPLASTIC"/>
    <property type="match status" value="1"/>
</dbReference>
<dbReference type="SUPFAM" id="SSF52821">
    <property type="entry name" value="Rhodanese/Cell cycle control phosphatase"/>
    <property type="match status" value="1"/>
</dbReference>
<dbReference type="SMART" id="SM00450">
    <property type="entry name" value="RHOD"/>
    <property type="match status" value="1"/>
</dbReference>
<evidence type="ECO:0000313" key="2">
    <source>
        <dbReference type="EMBL" id="QHI95184.1"/>
    </source>
</evidence>
<evidence type="ECO:0000313" key="3">
    <source>
        <dbReference type="Proteomes" id="UP000463975"/>
    </source>
</evidence>
<dbReference type="Proteomes" id="UP000463975">
    <property type="component" value="Chromosome"/>
</dbReference>
<dbReference type="PANTHER" id="PTHR47377">
    <property type="entry name" value="RHODANESE-LIKE DOMAIN-CONTAINING PROTEIN 4, CHLOROPLASTIC"/>
    <property type="match status" value="1"/>
</dbReference>
<organism evidence="2 3">
    <name type="scientific">Aristophania vespae</name>
    <dbReference type="NCBI Taxonomy" id="2697033"/>
    <lineage>
        <taxon>Bacteria</taxon>
        <taxon>Pseudomonadati</taxon>
        <taxon>Pseudomonadota</taxon>
        <taxon>Alphaproteobacteria</taxon>
        <taxon>Acetobacterales</taxon>
        <taxon>Acetobacteraceae</taxon>
        <taxon>Aristophania</taxon>
    </lineage>
</organism>
<dbReference type="AlphaFoldDB" id="A0A6P1NFG3"/>
<accession>A0A6P1NFG3</accession>
<dbReference type="Gene3D" id="3.40.250.10">
    <property type="entry name" value="Rhodanese-like domain"/>
    <property type="match status" value="1"/>
</dbReference>
<dbReference type="InterPro" id="IPR001763">
    <property type="entry name" value="Rhodanese-like_dom"/>
</dbReference>
<dbReference type="EMBL" id="CP047652">
    <property type="protein sequence ID" value="QHI95184.1"/>
    <property type="molecule type" value="Genomic_DNA"/>
</dbReference>
<sequence length="131" mass="14584">MRIKMKNLSATQAWDFLQNHADAVLIDVRTPPEWASVGFPDLSSIGKEALAITWTMEEAEAFDPILLDAVKNKEIPLLFICRSGQRSLRAAMQAENCGYQNVINITDGFEDRHGPATGWRASGLPFIVRPL</sequence>
<protein>
    <recommendedName>
        <fullName evidence="1">Rhodanese domain-containing protein</fullName>
    </recommendedName>
</protein>
<evidence type="ECO:0000259" key="1">
    <source>
        <dbReference type="PROSITE" id="PS50206"/>
    </source>
</evidence>
<keyword evidence="3" id="KW-1185">Reference proteome</keyword>
<reference evidence="2 3" key="1">
    <citation type="submission" date="2020-01" db="EMBL/GenBank/DDBJ databases">
        <title>Genome sequencing of strain KACC 21507.</title>
        <authorList>
            <person name="Heo J."/>
            <person name="Kim S.-J."/>
            <person name="Kim J.-S."/>
            <person name="Hong S.-B."/>
            <person name="Kwon S.-W."/>
        </authorList>
    </citation>
    <scope>NUCLEOTIDE SEQUENCE [LARGE SCALE GENOMIC DNA]</scope>
    <source>
        <strain evidence="2 3">KACC 21507</strain>
    </source>
</reference>
<proteinExistence type="predicted"/>
<dbReference type="InterPro" id="IPR044240">
    <property type="entry name" value="STR4-like"/>
</dbReference>